<keyword evidence="6 10" id="KW-0406">Ion transport</keyword>
<dbReference type="Gene3D" id="1.10.287.80">
    <property type="entry name" value="ATP synthase, gamma subunit, helix hairpin domain"/>
    <property type="match status" value="2"/>
</dbReference>
<dbReference type="InterPro" id="IPR000131">
    <property type="entry name" value="ATP_synth_F1_gsu"/>
</dbReference>
<evidence type="ECO:0000256" key="7">
    <source>
        <dbReference type="ARBA" id="ARBA00023136"/>
    </source>
</evidence>
<comment type="function">
    <text evidence="1 10">Produces ATP from ADP in the presence of a proton gradient across the membrane. The gamma chain is believed to be important in regulating ATPase activity and the flow of protons through the CF(0) complex.</text>
</comment>
<accession>A0A381ECV0</accession>
<dbReference type="GO" id="GO:0046933">
    <property type="term" value="F:proton-transporting ATP synthase activity, rotational mechanism"/>
    <property type="evidence" value="ECO:0007669"/>
    <property type="project" value="UniProtKB-UniRule"/>
</dbReference>
<dbReference type="PRINTS" id="PR00126">
    <property type="entry name" value="ATPASEGAMMA"/>
</dbReference>
<organism evidence="11 12">
    <name type="scientific">Cardiobacterium valvarum</name>
    <dbReference type="NCBI Taxonomy" id="194702"/>
    <lineage>
        <taxon>Bacteria</taxon>
        <taxon>Pseudomonadati</taxon>
        <taxon>Pseudomonadota</taxon>
        <taxon>Gammaproteobacteria</taxon>
        <taxon>Cardiobacteriales</taxon>
        <taxon>Cardiobacteriaceae</taxon>
        <taxon>Cardiobacterium</taxon>
    </lineage>
</organism>
<keyword evidence="7 10" id="KW-0472">Membrane</keyword>
<comment type="similarity">
    <text evidence="3 10">Belongs to the ATPase gamma chain family.</text>
</comment>
<dbReference type="CDD" id="cd12151">
    <property type="entry name" value="F1-ATPase_gamma"/>
    <property type="match status" value="1"/>
</dbReference>
<dbReference type="RefSeq" id="WP_115612189.1">
    <property type="nucleotide sequence ID" value="NZ_JBHLZC010000003.1"/>
</dbReference>
<evidence type="ECO:0000313" key="12">
    <source>
        <dbReference type="Proteomes" id="UP000254572"/>
    </source>
</evidence>
<evidence type="ECO:0000256" key="10">
    <source>
        <dbReference type="HAMAP-Rule" id="MF_00815"/>
    </source>
</evidence>
<evidence type="ECO:0000313" key="11">
    <source>
        <dbReference type="EMBL" id="SUX24709.1"/>
    </source>
</evidence>
<dbReference type="GO" id="GO:0005886">
    <property type="term" value="C:plasma membrane"/>
    <property type="evidence" value="ECO:0007669"/>
    <property type="project" value="UniProtKB-SubCell"/>
</dbReference>
<sequence length="290" mass="32292">MSNAKDIRSQIKSIKSTQKITKAMQMVAASKMRRSQDAMLEGRPYVENILRVIAHLLKAHGETPHPFFNETRDNIKKVGYIVISTDRGLCGGLNINQFKALLAHVQEWSNKGCEVEFSIFGRKGIAFVNRMNGHIMTSVDAYGDNPPLRELIGGISSMIDAYRVGEIDRVYLVGNRFVNTMTQEPNIVQFLPATIVVNDKYVPEHAWTYEYEPGVEQILDKLAVRYLESVVKQAVAENIACEMSARMIAMKNASDNAANLIGELELQYNKARQAAITQELTEIVGGAAAV</sequence>
<dbReference type="GO" id="GO:0042777">
    <property type="term" value="P:proton motive force-driven plasma membrane ATP synthesis"/>
    <property type="evidence" value="ECO:0007669"/>
    <property type="project" value="UniProtKB-UniRule"/>
</dbReference>
<keyword evidence="4 10" id="KW-0813">Transport</keyword>
<comment type="subunit">
    <text evidence="10">F-type ATPases have 2 components, CF(1) - the catalytic core - and CF(0) - the membrane proton channel. CF(1) has five subunits: alpha(3), beta(3), gamma(1), delta(1), epsilon(1). CF(0) has three main subunits: a, b and c.</text>
</comment>
<dbReference type="HAMAP" id="MF_00815">
    <property type="entry name" value="ATP_synth_gamma_bact"/>
    <property type="match status" value="1"/>
</dbReference>
<dbReference type="NCBIfam" id="TIGR01146">
    <property type="entry name" value="ATPsyn_F1gamma"/>
    <property type="match status" value="1"/>
</dbReference>
<dbReference type="AlphaFoldDB" id="A0A381ECV0"/>
<dbReference type="GO" id="GO:0005524">
    <property type="term" value="F:ATP binding"/>
    <property type="evidence" value="ECO:0007669"/>
    <property type="project" value="UniProtKB-UniRule"/>
</dbReference>
<dbReference type="PROSITE" id="PS00153">
    <property type="entry name" value="ATPASE_GAMMA"/>
    <property type="match status" value="1"/>
</dbReference>
<evidence type="ECO:0000256" key="6">
    <source>
        <dbReference type="ARBA" id="ARBA00023065"/>
    </source>
</evidence>
<dbReference type="EMBL" id="UFUW01000001">
    <property type="protein sequence ID" value="SUX24709.1"/>
    <property type="molecule type" value="Genomic_DNA"/>
</dbReference>
<dbReference type="InterPro" id="IPR035968">
    <property type="entry name" value="ATP_synth_F1_ATPase_gsu"/>
</dbReference>
<protein>
    <recommendedName>
        <fullName evidence="10">ATP synthase gamma chain</fullName>
    </recommendedName>
    <alternativeName>
        <fullName evidence="10">ATP synthase F1 sector gamma subunit</fullName>
    </alternativeName>
    <alternativeName>
        <fullName evidence="10">F-ATPase gamma subunit</fullName>
    </alternativeName>
</protein>
<evidence type="ECO:0000256" key="5">
    <source>
        <dbReference type="ARBA" id="ARBA00022781"/>
    </source>
</evidence>
<name>A0A381ECV0_9GAMM</name>
<comment type="subcellular location">
    <subcellularLocation>
        <location evidence="10">Cell membrane</location>
        <topology evidence="10">Peripheral membrane protein</topology>
    </subcellularLocation>
    <subcellularLocation>
        <location evidence="2">Membrane</location>
        <topology evidence="2">Peripheral membrane protein</topology>
    </subcellularLocation>
</comment>
<evidence type="ECO:0000256" key="8">
    <source>
        <dbReference type="ARBA" id="ARBA00023196"/>
    </source>
</evidence>
<keyword evidence="8 10" id="KW-0139">CF(1)</keyword>
<dbReference type="SUPFAM" id="SSF52943">
    <property type="entry name" value="ATP synthase (F1-ATPase), gamma subunit"/>
    <property type="match status" value="1"/>
</dbReference>
<proteinExistence type="inferred from homology"/>
<keyword evidence="9 10" id="KW-0066">ATP synthesis</keyword>
<dbReference type="Gene3D" id="3.40.1380.10">
    <property type="match status" value="1"/>
</dbReference>
<dbReference type="PANTHER" id="PTHR11693:SF22">
    <property type="entry name" value="ATP SYNTHASE SUBUNIT GAMMA, MITOCHONDRIAL"/>
    <property type="match status" value="1"/>
</dbReference>
<evidence type="ECO:0000256" key="2">
    <source>
        <dbReference type="ARBA" id="ARBA00004170"/>
    </source>
</evidence>
<evidence type="ECO:0000256" key="1">
    <source>
        <dbReference type="ARBA" id="ARBA00003456"/>
    </source>
</evidence>
<gene>
    <name evidence="10 11" type="primary">atpG</name>
    <name evidence="11" type="ORF">NCTC13294_02019</name>
</gene>
<dbReference type="PANTHER" id="PTHR11693">
    <property type="entry name" value="ATP SYNTHASE GAMMA CHAIN"/>
    <property type="match status" value="1"/>
</dbReference>
<dbReference type="GO" id="GO:0045259">
    <property type="term" value="C:proton-transporting ATP synthase complex"/>
    <property type="evidence" value="ECO:0007669"/>
    <property type="project" value="UniProtKB-KW"/>
</dbReference>
<keyword evidence="10" id="KW-1003">Cell membrane</keyword>
<dbReference type="NCBIfam" id="NF004144">
    <property type="entry name" value="PRK05621.1-1"/>
    <property type="match status" value="1"/>
</dbReference>
<dbReference type="OrthoDB" id="9812769at2"/>
<reference evidence="11 12" key="1">
    <citation type="submission" date="2018-06" db="EMBL/GenBank/DDBJ databases">
        <authorList>
            <consortium name="Pathogen Informatics"/>
            <person name="Doyle S."/>
        </authorList>
    </citation>
    <scope>NUCLEOTIDE SEQUENCE [LARGE SCALE GENOMIC DNA]</scope>
    <source>
        <strain evidence="11 12">NCTC13294</strain>
    </source>
</reference>
<keyword evidence="12" id="KW-1185">Reference proteome</keyword>
<dbReference type="Proteomes" id="UP000254572">
    <property type="component" value="Unassembled WGS sequence"/>
</dbReference>
<dbReference type="Pfam" id="PF00231">
    <property type="entry name" value="ATP-synt"/>
    <property type="match status" value="1"/>
</dbReference>
<evidence type="ECO:0000256" key="3">
    <source>
        <dbReference type="ARBA" id="ARBA00007681"/>
    </source>
</evidence>
<dbReference type="InterPro" id="IPR023632">
    <property type="entry name" value="ATP_synth_F1_gsu_CS"/>
</dbReference>
<keyword evidence="5 10" id="KW-0375">Hydrogen ion transport</keyword>
<evidence type="ECO:0000256" key="4">
    <source>
        <dbReference type="ARBA" id="ARBA00022448"/>
    </source>
</evidence>
<evidence type="ECO:0000256" key="9">
    <source>
        <dbReference type="ARBA" id="ARBA00023310"/>
    </source>
</evidence>